<protein>
    <recommendedName>
        <fullName evidence="10">Carrier domain-containing protein</fullName>
    </recommendedName>
</protein>
<dbReference type="InterPro" id="IPR013120">
    <property type="entry name" value="FAR_NAD-bd"/>
</dbReference>
<dbReference type="Gene3D" id="1.10.1200.10">
    <property type="entry name" value="ACP-like"/>
    <property type="match status" value="1"/>
</dbReference>
<dbReference type="GO" id="GO:0009190">
    <property type="term" value="P:cyclic nucleotide biosynthetic process"/>
    <property type="evidence" value="ECO:0007669"/>
    <property type="project" value="InterPro"/>
</dbReference>
<dbReference type="SUPFAM" id="SSF55073">
    <property type="entry name" value="Nucleotide cyclase"/>
    <property type="match status" value="1"/>
</dbReference>
<evidence type="ECO:0000313" key="9">
    <source>
        <dbReference type="Proteomes" id="UP000241769"/>
    </source>
</evidence>
<dbReference type="PANTHER" id="PTHR43439:SF2">
    <property type="entry name" value="ENZYME, PUTATIVE (JCVI)-RELATED"/>
    <property type="match status" value="1"/>
</dbReference>
<dbReference type="Pfam" id="PF07993">
    <property type="entry name" value="NAD_binding_4"/>
    <property type="match status" value="1"/>
</dbReference>
<feature type="compositionally biased region" description="Basic and acidic residues" evidence="4">
    <location>
        <begin position="17"/>
        <end position="27"/>
    </location>
</feature>
<evidence type="ECO:0000313" key="8">
    <source>
        <dbReference type="EMBL" id="PRP76018.1"/>
    </source>
</evidence>
<dbReference type="SMART" id="SM00044">
    <property type="entry name" value="CYCc"/>
    <property type="match status" value="1"/>
</dbReference>
<keyword evidence="5" id="KW-1133">Transmembrane helix</keyword>
<evidence type="ECO:0000259" key="6">
    <source>
        <dbReference type="PROSITE" id="PS50075"/>
    </source>
</evidence>
<dbReference type="Proteomes" id="UP000241769">
    <property type="component" value="Unassembled WGS sequence"/>
</dbReference>
<dbReference type="Pfam" id="PF00550">
    <property type="entry name" value="PP-binding"/>
    <property type="match status" value="1"/>
</dbReference>
<dbReference type="PROSITE" id="PS50075">
    <property type="entry name" value="CARRIER"/>
    <property type="match status" value="1"/>
</dbReference>
<evidence type="ECO:0000256" key="5">
    <source>
        <dbReference type="SAM" id="Phobius"/>
    </source>
</evidence>
<dbReference type="STRING" id="1890364.A0A2P6MWD1"/>
<name>A0A2P6MWD1_9EUKA</name>
<dbReference type="InterPro" id="IPR001054">
    <property type="entry name" value="A/G_cyclase"/>
</dbReference>
<dbReference type="PROSITE" id="PS50125">
    <property type="entry name" value="GUANYLATE_CYCLASE_2"/>
    <property type="match status" value="1"/>
</dbReference>
<gene>
    <name evidence="8" type="ORF">PROFUN_01734</name>
</gene>
<keyword evidence="2" id="KW-0597">Phosphoprotein</keyword>
<dbReference type="CDD" id="cd07302">
    <property type="entry name" value="CHD"/>
    <property type="match status" value="1"/>
</dbReference>
<feature type="domain" description="Carrier" evidence="6">
    <location>
        <begin position="1297"/>
        <end position="1372"/>
    </location>
</feature>
<dbReference type="OrthoDB" id="20045at2759"/>
<evidence type="ECO:0008006" key="10">
    <source>
        <dbReference type="Google" id="ProtNLM"/>
    </source>
</evidence>
<keyword evidence="3" id="KW-0175">Coiled coil</keyword>
<dbReference type="SMART" id="SM00823">
    <property type="entry name" value="PKS_PP"/>
    <property type="match status" value="1"/>
</dbReference>
<evidence type="ECO:0000256" key="3">
    <source>
        <dbReference type="SAM" id="Coils"/>
    </source>
</evidence>
<dbReference type="PANTHER" id="PTHR43439">
    <property type="entry name" value="PHENYLACETATE-COENZYME A LIGASE"/>
    <property type="match status" value="1"/>
</dbReference>
<dbReference type="InterPro" id="IPR009081">
    <property type="entry name" value="PP-bd_ACP"/>
</dbReference>
<evidence type="ECO:0000256" key="1">
    <source>
        <dbReference type="ARBA" id="ARBA00022450"/>
    </source>
</evidence>
<keyword evidence="9" id="KW-1185">Reference proteome</keyword>
<evidence type="ECO:0000259" key="7">
    <source>
        <dbReference type="PROSITE" id="PS50125"/>
    </source>
</evidence>
<feature type="region of interest" description="Disordered" evidence="4">
    <location>
        <begin position="1"/>
        <end position="39"/>
    </location>
</feature>
<dbReference type="Gene3D" id="3.40.50.720">
    <property type="entry name" value="NAD(P)-binding Rossmann-like Domain"/>
    <property type="match status" value="1"/>
</dbReference>
<dbReference type="SMART" id="SM01294">
    <property type="entry name" value="PKS_PP_betabranch"/>
    <property type="match status" value="1"/>
</dbReference>
<keyword evidence="1" id="KW-0596">Phosphopantetheine</keyword>
<organism evidence="8 9">
    <name type="scientific">Planoprotostelium fungivorum</name>
    <dbReference type="NCBI Taxonomy" id="1890364"/>
    <lineage>
        <taxon>Eukaryota</taxon>
        <taxon>Amoebozoa</taxon>
        <taxon>Evosea</taxon>
        <taxon>Variosea</taxon>
        <taxon>Cavosteliida</taxon>
        <taxon>Cavosteliaceae</taxon>
        <taxon>Planoprotostelium</taxon>
    </lineage>
</organism>
<feature type="transmembrane region" description="Helical" evidence="5">
    <location>
        <begin position="387"/>
        <end position="409"/>
    </location>
</feature>
<evidence type="ECO:0000256" key="2">
    <source>
        <dbReference type="ARBA" id="ARBA00022553"/>
    </source>
</evidence>
<evidence type="ECO:0000256" key="4">
    <source>
        <dbReference type="SAM" id="MobiDB-lite"/>
    </source>
</evidence>
<dbReference type="InterPro" id="IPR020806">
    <property type="entry name" value="PKS_PP-bd"/>
</dbReference>
<keyword evidence="5" id="KW-0812">Transmembrane</keyword>
<dbReference type="GO" id="GO:0031177">
    <property type="term" value="F:phosphopantetheine binding"/>
    <property type="evidence" value="ECO:0007669"/>
    <property type="project" value="InterPro"/>
</dbReference>
<comment type="caution">
    <text evidence="8">The sequence shown here is derived from an EMBL/GenBank/DDBJ whole genome shotgun (WGS) entry which is preliminary data.</text>
</comment>
<keyword evidence="5" id="KW-0472">Membrane</keyword>
<dbReference type="Gene3D" id="3.30.70.1230">
    <property type="entry name" value="Nucleotide cyclase"/>
    <property type="match status" value="1"/>
</dbReference>
<dbReference type="InterPro" id="IPR036291">
    <property type="entry name" value="NAD(P)-bd_dom_sf"/>
</dbReference>
<dbReference type="GO" id="GO:0035556">
    <property type="term" value="P:intracellular signal transduction"/>
    <property type="evidence" value="ECO:0007669"/>
    <property type="project" value="InterPro"/>
</dbReference>
<dbReference type="InterPro" id="IPR042099">
    <property type="entry name" value="ANL_N_sf"/>
</dbReference>
<accession>A0A2P6MWD1</accession>
<dbReference type="EMBL" id="MDYQ01000353">
    <property type="protein sequence ID" value="PRP76018.1"/>
    <property type="molecule type" value="Genomic_DNA"/>
</dbReference>
<feature type="transmembrane region" description="Helical" evidence="5">
    <location>
        <begin position="50"/>
        <end position="71"/>
    </location>
</feature>
<feature type="coiled-coil region" evidence="3">
    <location>
        <begin position="1373"/>
        <end position="1403"/>
    </location>
</feature>
<feature type="domain" description="Guanylate cyclase" evidence="7">
    <location>
        <begin position="487"/>
        <end position="619"/>
    </location>
</feature>
<feature type="compositionally biased region" description="Polar residues" evidence="4">
    <location>
        <begin position="1"/>
        <end position="13"/>
    </location>
</feature>
<dbReference type="InterPro" id="IPR051414">
    <property type="entry name" value="Adenylate-forming_Reductase"/>
</dbReference>
<dbReference type="SUPFAM" id="SSF51735">
    <property type="entry name" value="NAD(P)-binding Rossmann-fold domains"/>
    <property type="match status" value="1"/>
</dbReference>
<dbReference type="SUPFAM" id="SSF47336">
    <property type="entry name" value="ACP-like"/>
    <property type="match status" value="1"/>
</dbReference>
<feature type="compositionally biased region" description="Polar residues" evidence="4">
    <location>
        <begin position="29"/>
        <end position="39"/>
    </location>
</feature>
<dbReference type="InterPro" id="IPR029787">
    <property type="entry name" value="Nucleotide_cyclase"/>
</dbReference>
<sequence length="1781" mass="199892">MGNSSSRSSTTVLPLSAHEESVKDRLHSRASSRGSLSNQRPSRSILRRLLSIRCISVTCAVFFIIVVSILLTSMGSTIQQQLKEAQLNSQEQGVNLVAQNQITLSLSYVDESLTAIRTFFKYQDMKPNLHPDQFEAPNYLPYLNFIRQIASPQSNSFFTTGYTWFTGQTLNVEVFENRWGLYQVIFPNGIGQAYRYTITDTMDLATLNYSRPDYVVPYSTPLLLNSLPLGCNNEGAWMVSYYPAAISYGAVCRVAFHCTNDTLAGIINICMDTEAIENMLQGILKDIKLPDAMAYIVEPNGNLVSTSTGLYPYNSTTASRITAQSTDLAWVRVSFAAYLKNPNTTNIVNYNGVDYRTAVSQVQGHQNIRWLIVLMIPLAQDNYLRDSVLICVGICILASVLFFVVVLLLTRSLFDMSEELEKVSKLELELNKLSEPPFLEASKLYKSFVMMHAALSSFSKYVPKEIIRHILKSRKEAVPYLSSAQATVYFQDIKGYTHLAETVDSDVLADVTAEYMEAMTSIITDHGGVIDKYIGDCIMALFNLPSNLPHHEQAACRAAAECSQHLKKLNKRWKKLYHFELNHRIGINSGEVLAGNIGSSQRLAFTCIGDNVNLASRVENINKYYGTSVLITENTWEKIERDMFAIRKISTVRVEGKTKETSLYEIHHDRSSDTLDMFSMYEKSLQLFDDRQMEAAERSLDELLEKYPTDQPALHLRERIEKVRAGDYQRVEIFAKLRSTFVSAAAHQLCPLTFKPAGYTPTGAATMKPPETILELFEQRARQTPDETFYVMLDDYGKEKRLTVADINCMAEAAAGWIYGQFGAVQEGRENISICLTAGAHILPTLFGALKLGYLPLLISPRNAPAAIIHLVQTSDSVGLVYNLGVSSSIDEASRSSSFLAHLMPDLKTLPEPPLYMTRKPCDDPNAHFLRLHSSGSTGFPKIVPLRSNVFTHLAGDKEWLPEGKLVLQMFPHYHIGGVGISFGYAVVRGCPIILPTGIWPPRVDQIAKLIKTFSPDVSLMSPLHMEHLLPLIRKDDTLSDVLRPRLLTGGGAALPHAVATELRDMGIRVIGNYGATEAIGMMASVRMEDGRTSYPAMAFCHHKPHHFIRVDGGEEMELVVSKECPTLVPEMANTPDGDYIIGDLFIRDERNAPDGRPLYIYTGRKDDTLVHSTGEKTSALSMEQNIQSHCDVTVRVSVLGQDKSHTCAVVEIMNVDDRDENEIRSAVLRAVESANKLAPSHSRIYEDMVYVLEKGRSLPSTDKGNPMRKAVLKQYEREIEDLYYNFESGKCHHDMTSHSRVREVLHDKVCRALRLQRVEGDRDFFSLGLDSLGAMSITNLISHRIDPSISSNCIYEYPTLDGLSDHVWRVKMGEKEKERDIYSEARNKLEDMIQEFGILQRDNRGDPPKTARVVALTGTSGSLGIFVLKSLLEDPTVRQVRILFRNGEKGREAIHRSLLDSWSSRLLPLSVLERNIREGRVIPAAARLNGDGFGLSDVEYAKWTEQVTDIFLCGWKMDWNLPLSSYSSPLKTVSHSLQMMCRGAPKRLVYFSSNGSVTNYGGQVPEKVVEDVRVAGGNGYCLSKWLAENLIHTVSRSFSLHCIVCRIGQIAGSVWNTTEHIPLIIKGAEFSGKMPDGYSRVDYIPVDVLADSIVEISMKTRDGTKFRHFVNPVEIPWELFLEYVRNCDISFEIVSHSDWVANLLERRETAEDNPLLKLKGYFEKNPPSSVLSPLDMTETLGETERLRSCGKIDGETVENYVRYWRSIGFLRPKRPVESQE</sequence>
<dbReference type="Pfam" id="PF00211">
    <property type="entry name" value="Guanylate_cyc"/>
    <property type="match status" value="1"/>
</dbReference>
<reference evidence="8 9" key="1">
    <citation type="journal article" date="2018" name="Genome Biol. Evol.">
        <title>Multiple Roots of Fruiting Body Formation in Amoebozoa.</title>
        <authorList>
            <person name="Hillmann F."/>
            <person name="Forbes G."/>
            <person name="Novohradska S."/>
            <person name="Ferling I."/>
            <person name="Riege K."/>
            <person name="Groth M."/>
            <person name="Westermann M."/>
            <person name="Marz M."/>
            <person name="Spaller T."/>
            <person name="Winckler T."/>
            <person name="Schaap P."/>
            <person name="Glockner G."/>
        </authorList>
    </citation>
    <scope>NUCLEOTIDE SEQUENCE [LARGE SCALE GENOMIC DNA]</scope>
    <source>
        <strain evidence="8 9">Jena</strain>
    </source>
</reference>
<dbReference type="Pfam" id="PF23562">
    <property type="entry name" value="AMP-binding_C_3"/>
    <property type="match status" value="1"/>
</dbReference>
<dbReference type="InterPro" id="IPR000873">
    <property type="entry name" value="AMP-dep_synth/lig_dom"/>
</dbReference>
<dbReference type="SUPFAM" id="SSF56801">
    <property type="entry name" value="Acetyl-CoA synthetase-like"/>
    <property type="match status" value="1"/>
</dbReference>
<dbReference type="Gene3D" id="3.40.50.12780">
    <property type="entry name" value="N-terminal domain of ligase-like"/>
    <property type="match status" value="1"/>
</dbReference>
<proteinExistence type="predicted"/>
<dbReference type="InterPro" id="IPR036736">
    <property type="entry name" value="ACP-like_sf"/>
</dbReference>
<dbReference type="Pfam" id="PF00501">
    <property type="entry name" value="AMP-binding"/>
    <property type="match status" value="1"/>
</dbReference>
<dbReference type="InParanoid" id="A0A2P6MWD1"/>